<organism evidence="2 3">
    <name type="scientific">Micromonospora coriariae</name>
    <dbReference type="NCBI Taxonomy" id="285665"/>
    <lineage>
        <taxon>Bacteria</taxon>
        <taxon>Bacillati</taxon>
        <taxon>Actinomycetota</taxon>
        <taxon>Actinomycetes</taxon>
        <taxon>Micromonosporales</taxon>
        <taxon>Micromonosporaceae</taxon>
        <taxon>Micromonospora</taxon>
    </lineage>
</organism>
<dbReference type="EMBL" id="LT607412">
    <property type="protein sequence ID" value="SCE85764.1"/>
    <property type="molecule type" value="Genomic_DNA"/>
</dbReference>
<keyword evidence="1" id="KW-0812">Transmembrane</keyword>
<feature type="transmembrane region" description="Helical" evidence="1">
    <location>
        <begin position="343"/>
        <end position="367"/>
    </location>
</feature>
<evidence type="ECO:0000313" key="2">
    <source>
        <dbReference type="EMBL" id="SCE85764.1"/>
    </source>
</evidence>
<feature type="transmembrane region" description="Helical" evidence="1">
    <location>
        <begin position="261"/>
        <end position="281"/>
    </location>
</feature>
<proteinExistence type="predicted"/>
<keyword evidence="1" id="KW-1133">Transmembrane helix</keyword>
<feature type="transmembrane region" description="Helical" evidence="1">
    <location>
        <begin position="231"/>
        <end position="255"/>
    </location>
</feature>
<gene>
    <name evidence="2" type="ORF">GA0070607_2434</name>
</gene>
<dbReference type="Proteomes" id="UP000198243">
    <property type="component" value="Chromosome I"/>
</dbReference>
<dbReference type="AlphaFoldDB" id="A0A1C4VP16"/>
<feature type="transmembrane region" description="Helical" evidence="1">
    <location>
        <begin position="127"/>
        <end position="149"/>
    </location>
</feature>
<sequence length="426" mass="46138">MTTPPADPVAAAVQVDARSVVRFHPLRTRPSDDDPDEVVVGRPEVGVFIELPDIGLEAIDALNTGMPVGAAEDLLADRHGVRIDLSELVEDLVGEGFVAEVDGRPVPDPHDPVANHLPWLRPRHVRWLFGVPAKLAYAILVAATVVTVIADPDRIPSFRDFYWTDYVGMAVLVNTVMFSVAATAHEISHLVAARSLGAPARIGFGTRLHHLVLQTDVTAIWTVARRSRYRVYLSGILLDIAVVCSAILLMAYAHLPALVDGLLGALAVVMIGSMSGQFRVYMRTDLYFVLLDVLRCRNLFQDGLAYARHLLRRAGHVVAPGRIATSPDPTDELPARERKAVRIYAAAVVVGSTVALGAFAVYGLPVLLFGAVTAGSAIGNGLTGGNLLSALDATAIILVEGSLQVLFLRTFMRKHRDRWGRARRTR</sequence>
<dbReference type="OrthoDB" id="4515621at2"/>
<protein>
    <recommendedName>
        <fullName evidence="4">Peptide zinc metalloprotease protein</fullName>
    </recommendedName>
</protein>
<name>A0A1C4VP16_9ACTN</name>
<feature type="transmembrane region" description="Helical" evidence="1">
    <location>
        <begin position="161"/>
        <end position="184"/>
    </location>
</feature>
<evidence type="ECO:0008006" key="4">
    <source>
        <dbReference type="Google" id="ProtNLM"/>
    </source>
</evidence>
<keyword evidence="1" id="KW-0472">Membrane</keyword>
<evidence type="ECO:0000256" key="1">
    <source>
        <dbReference type="SAM" id="Phobius"/>
    </source>
</evidence>
<keyword evidence="3" id="KW-1185">Reference proteome</keyword>
<accession>A0A1C4VP16</accession>
<dbReference type="RefSeq" id="WP_157743138.1">
    <property type="nucleotide sequence ID" value="NZ_LT607412.1"/>
</dbReference>
<reference evidence="3" key="1">
    <citation type="submission" date="2016-06" db="EMBL/GenBank/DDBJ databases">
        <authorList>
            <person name="Varghese N."/>
            <person name="Submissions Spin"/>
        </authorList>
    </citation>
    <scope>NUCLEOTIDE SEQUENCE [LARGE SCALE GENOMIC DNA]</scope>
    <source>
        <strain evidence="3">DSM 44875</strain>
    </source>
</reference>
<evidence type="ECO:0000313" key="3">
    <source>
        <dbReference type="Proteomes" id="UP000198243"/>
    </source>
</evidence>
<feature type="transmembrane region" description="Helical" evidence="1">
    <location>
        <begin position="387"/>
        <end position="408"/>
    </location>
</feature>